<dbReference type="AlphaFoldDB" id="A0A0P9VPG7"/>
<protein>
    <submittedName>
        <fullName evidence="1">ATPase AAA</fullName>
    </submittedName>
</protein>
<organism evidence="1 2">
    <name type="scientific">Pseudomonas amygdali pv. mori</name>
    <dbReference type="NCBI Taxonomy" id="34065"/>
    <lineage>
        <taxon>Bacteria</taxon>
        <taxon>Pseudomonadati</taxon>
        <taxon>Pseudomonadota</taxon>
        <taxon>Gammaproteobacteria</taxon>
        <taxon>Pseudomonadales</taxon>
        <taxon>Pseudomonadaceae</taxon>
        <taxon>Pseudomonas</taxon>
        <taxon>Pseudomonas amygdali</taxon>
    </lineage>
</organism>
<evidence type="ECO:0000313" key="1">
    <source>
        <dbReference type="EMBL" id="KPY04324.1"/>
    </source>
</evidence>
<dbReference type="EMBL" id="LJQU01000039">
    <property type="protein sequence ID" value="KPY04324.1"/>
    <property type="molecule type" value="Genomic_DNA"/>
</dbReference>
<sequence>MRNQRLCAGLHVEYPAQVQQVVVDIRKCGFSARHYLRAGLGQFIGLNTQWGQALRRDVATHPHAIVPAGKIEVGVGIEQCFQRGVFAGQLGQVAKVAQQGLIRFVPAGDAAVADHV</sequence>
<comment type="caution">
    <text evidence="1">The sequence shown here is derived from an EMBL/GenBank/DDBJ whole genome shotgun (WGS) entry which is preliminary data.</text>
</comment>
<dbReference type="Proteomes" id="UP000050420">
    <property type="component" value="Unassembled WGS sequence"/>
</dbReference>
<reference evidence="1 2" key="1">
    <citation type="submission" date="2015-09" db="EMBL/GenBank/DDBJ databases">
        <title>Genome announcement of multiple Pseudomonas syringae strains.</title>
        <authorList>
            <person name="Thakur S."/>
            <person name="Wang P.W."/>
            <person name="Gong Y."/>
            <person name="Weir B.S."/>
            <person name="Guttman D.S."/>
        </authorList>
    </citation>
    <scope>NUCLEOTIDE SEQUENCE [LARGE SCALE GENOMIC DNA]</scope>
    <source>
        <strain evidence="1 2">ICMP4331</strain>
    </source>
</reference>
<proteinExistence type="predicted"/>
<gene>
    <name evidence="1" type="ORF">ALO63_200091</name>
</gene>
<evidence type="ECO:0000313" key="2">
    <source>
        <dbReference type="Proteomes" id="UP000050420"/>
    </source>
</evidence>
<accession>A0A0P9VPG7</accession>
<name>A0A0P9VPG7_PSEA0</name>